<accession>A0ABS1YDX6</accession>
<proteinExistence type="predicted"/>
<evidence type="ECO:0000313" key="1">
    <source>
        <dbReference type="EMBL" id="MBM0275615.1"/>
    </source>
</evidence>
<dbReference type="RefSeq" id="WP_203148003.1">
    <property type="nucleotide sequence ID" value="NZ_JAEVHL010000028.1"/>
</dbReference>
<dbReference type="EMBL" id="JAEVHL010000028">
    <property type="protein sequence ID" value="MBM0275615.1"/>
    <property type="molecule type" value="Genomic_DNA"/>
</dbReference>
<sequence>MVDYFYQVADRDDVELLSRIPEATFRAALNASLSLEDRGSSSSEDDAYAISLDEAMADKFITACIRTLNKRVSRAELEQMRTSYQHVLAAKRLGVDAVGADLIEEAVVVMRWAPEGTARDVVDYLAAIFCPLEDRLQVFRNASYEEILVTAGPASAIWTGAVRFRDLLEPHFGWVVEIQSTYIRPVLMHLAILSEGWIADRTLATVQAPGFRANRAADRRLMHSPQTAR</sequence>
<dbReference type="Proteomes" id="UP000622245">
    <property type="component" value="Unassembled WGS sequence"/>
</dbReference>
<organism evidence="1 2">
    <name type="scientific">Micromonospora tarensis</name>
    <dbReference type="NCBI Taxonomy" id="2806100"/>
    <lineage>
        <taxon>Bacteria</taxon>
        <taxon>Bacillati</taxon>
        <taxon>Actinomycetota</taxon>
        <taxon>Actinomycetes</taxon>
        <taxon>Micromonosporales</taxon>
        <taxon>Micromonosporaceae</taxon>
        <taxon>Micromonospora</taxon>
    </lineage>
</organism>
<comment type="caution">
    <text evidence="1">The sequence shown here is derived from an EMBL/GenBank/DDBJ whole genome shotgun (WGS) entry which is preliminary data.</text>
</comment>
<gene>
    <name evidence="1" type="ORF">JM949_09225</name>
</gene>
<evidence type="ECO:0000313" key="2">
    <source>
        <dbReference type="Proteomes" id="UP000622245"/>
    </source>
</evidence>
<keyword evidence="2" id="KW-1185">Reference proteome</keyword>
<reference evidence="1 2" key="1">
    <citation type="submission" date="2021-01" db="EMBL/GenBank/DDBJ databases">
        <title>Draft genome sequence of Micromonospora sp. strain STR1s_6.</title>
        <authorList>
            <person name="Karlyshev A."/>
            <person name="Jawad R."/>
        </authorList>
    </citation>
    <scope>NUCLEOTIDE SEQUENCE [LARGE SCALE GENOMIC DNA]</scope>
    <source>
        <strain evidence="1 2">STR1S-6</strain>
    </source>
</reference>
<protein>
    <submittedName>
        <fullName evidence="1">Uncharacterized protein</fullName>
    </submittedName>
</protein>
<name>A0ABS1YDX6_9ACTN</name>